<dbReference type="EMBL" id="BOPL01000010">
    <property type="protein sequence ID" value="GIK06331.1"/>
    <property type="molecule type" value="Genomic_DNA"/>
</dbReference>
<sequence length="336" mass="37836">MSPFTAEMCKRVWATVVELDIGISTQMGLPRLIAMPASRPETELTPMLYRLVKARTMTTIGSVWDLVTDTRQCPYTEIMKMDSMLQDGHSAIPPCLQWVSMANCIMESPQVIMQKVFLEIMFHRARIACLDAALKLLDYQHVLEEEMQPFCRLYQERWRVSSLVNHNFLLATSILCSYIQRAGAQSKGDAGVVTEATIWTSLQKTYDIWVHSSSSSKEVQKAARALRVILENRNCIISDSANDETNPLLLRVPPASFHDGPVCPDPEGSRTRFNIQFPVFGATVLTNWSMANDDTEGFPITTPASSVDWQMIDSKPFGSPFFFWLNSQIPASINGR</sequence>
<reference evidence="5 6" key="1">
    <citation type="submission" date="2021-02" db="EMBL/GenBank/DDBJ databases">
        <title>Pan-genome distribution and transcriptional activeness of fungal secondary metabolism genes in Aspergillus section Fumigati.</title>
        <authorList>
            <person name="Takahashi H."/>
            <person name="Umemura M."/>
            <person name="Ninomiya A."/>
            <person name="Kusuya Y."/>
            <person name="Urayama S."/>
            <person name="Shimizu M."/>
            <person name="Watanabe A."/>
            <person name="Kamei K."/>
            <person name="Yaguchi T."/>
            <person name="Hagiwara D."/>
        </authorList>
    </citation>
    <scope>NUCLEOTIDE SEQUENCE [LARGE SCALE GENOMIC DNA]</scope>
    <source>
        <strain evidence="5 6">IFM 47045</strain>
    </source>
</reference>
<evidence type="ECO:0000256" key="2">
    <source>
        <dbReference type="ARBA" id="ARBA00023015"/>
    </source>
</evidence>
<keyword evidence="6" id="KW-1185">Reference proteome</keyword>
<evidence type="ECO:0000313" key="5">
    <source>
        <dbReference type="EMBL" id="GIK06331.1"/>
    </source>
</evidence>
<dbReference type="GeneID" id="66929960"/>
<protein>
    <submittedName>
        <fullName evidence="5">Uncharacterized protein</fullName>
    </submittedName>
</protein>
<evidence type="ECO:0000256" key="4">
    <source>
        <dbReference type="ARBA" id="ARBA00023242"/>
    </source>
</evidence>
<keyword evidence="4" id="KW-0539">Nucleus</keyword>
<evidence type="ECO:0000256" key="3">
    <source>
        <dbReference type="ARBA" id="ARBA00023163"/>
    </source>
</evidence>
<dbReference type="GO" id="GO:0005634">
    <property type="term" value="C:nucleus"/>
    <property type="evidence" value="ECO:0007669"/>
    <property type="project" value="UniProtKB-SubCell"/>
</dbReference>
<dbReference type="AlphaFoldDB" id="A0A9P3C706"/>
<dbReference type="PANTHER" id="PTHR31001">
    <property type="entry name" value="UNCHARACTERIZED TRANSCRIPTIONAL REGULATORY PROTEIN"/>
    <property type="match status" value="1"/>
</dbReference>
<dbReference type="PANTHER" id="PTHR31001:SF74">
    <property type="entry name" value="ZN(II)2CYS6 TRANSCRIPTION FACTOR (EUROFUNG)"/>
    <property type="match status" value="1"/>
</dbReference>
<dbReference type="CDD" id="cd12148">
    <property type="entry name" value="fungal_TF_MHR"/>
    <property type="match status" value="1"/>
</dbReference>
<proteinExistence type="predicted"/>
<evidence type="ECO:0000313" key="6">
    <source>
        <dbReference type="Proteomes" id="UP000710440"/>
    </source>
</evidence>
<gene>
    <name evidence="5" type="ORF">Aspvir_001978</name>
</gene>
<accession>A0A9P3C706</accession>
<dbReference type="InterPro" id="IPR050613">
    <property type="entry name" value="Sec_Metabolite_Reg"/>
</dbReference>
<evidence type="ECO:0000256" key="1">
    <source>
        <dbReference type="ARBA" id="ARBA00004123"/>
    </source>
</evidence>
<comment type="subcellular location">
    <subcellularLocation>
        <location evidence="1">Nucleus</location>
    </subcellularLocation>
</comment>
<dbReference type="Proteomes" id="UP000710440">
    <property type="component" value="Unassembled WGS sequence"/>
</dbReference>
<keyword evidence="3" id="KW-0804">Transcription</keyword>
<organism evidence="5 6">
    <name type="scientific">Aspergillus viridinutans</name>
    <dbReference type="NCBI Taxonomy" id="75553"/>
    <lineage>
        <taxon>Eukaryota</taxon>
        <taxon>Fungi</taxon>
        <taxon>Dikarya</taxon>
        <taxon>Ascomycota</taxon>
        <taxon>Pezizomycotina</taxon>
        <taxon>Eurotiomycetes</taxon>
        <taxon>Eurotiomycetidae</taxon>
        <taxon>Eurotiales</taxon>
        <taxon>Aspergillaceae</taxon>
        <taxon>Aspergillus</taxon>
        <taxon>Aspergillus subgen. Fumigati</taxon>
    </lineage>
</organism>
<dbReference type="OrthoDB" id="4934715at2759"/>
<comment type="caution">
    <text evidence="5">The sequence shown here is derived from an EMBL/GenBank/DDBJ whole genome shotgun (WGS) entry which is preliminary data.</text>
</comment>
<keyword evidence="2" id="KW-0805">Transcription regulation</keyword>
<name>A0A9P3C706_ASPVI</name>
<dbReference type="RefSeq" id="XP_043129517.1">
    <property type="nucleotide sequence ID" value="XM_043273582.1"/>
</dbReference>